<feature type="domain" description="Activator of Hsp90 ATPase homologue 1/2-like C-terminal" evidence="2">
    <location>
        <begin position="36"/>
        <end position="153"/>
    </location>
</feature>
<name>A0A0M4GBG8_9BACI</name>
<dbReference type="STRING" id="1441095.AM592_16875"/>
<keyword evidence="4" id="KW-1185">Reference proteome</keyword>
<accession>A0A0M4GBG8</accession>
<evidence type="ECO:0000313" key="4">
    <source>
        <dbReference type="Proteomes" id="UP000067625"/>
    </source>
</evidence>
<organism evidence="3 4">
    <name type="scientific">Bacillus gobiensis</name>
    <dbReference type="NCBI Taxonomy" id="1441095"/>
    <lineage>
        <taxon>Bacteria</taxon>
        <taxon>Bacillati</taxon>
        <taxon>Bacillota</taxon>
        <taxon>Bacilli</taxon>
        <taxon>Bacillales</taxon>
        <taxon>Bacillaceae</taxon>
        <taxon>Bacillus</taxon>
    </lineage>
</organism>
<dbReference type="InterPro" id="IPR023393">
    <property type="entry name" value="START-like_dom_sf"/>
</dbReference>
<sequence>MYLPNIPCQYRRRKRKKIESELISVNNLTKMKIGKPANEVFEAFVDPEKIGSFWFSSSSERWEEGKTITLRYEEYDAQGDIEILEVEKNSKIIFQDEEGHIVTIKLKESDDSSTIIEVNQEGFKENDTELINQLIDNKEGWVYMLTCLKGYLEYGVNLRAALVK</sequence>
<dbReference type="AlphaFoldDB" id="A0A0M4GBG8"/>
<dbReference type="CDD" id="cd08901">
    <property type="entry name" value="SRPBCC_CalC_Aha1-like_8"/>
    <property type="match status" value="1"/>
</dbReference>
<comment type="similarity">
    <text evidence="1">Belongs to the AHA1 family.</text>
</comment>
<gene>
    <name evidence="3" type="ORF">AM592_16875</name>
</gene>
<dbReference type="EMBL" id="CP012600">
    <property type="protein sequence ID" value="ALC83058.1"/>
    <property type="molecule type" value="Genomic_DNA"/>
</dbReference>
<protein>
    <recommendedName>
        <fullName evidence="2">Activator of Hsp90 ATPase homologue 1/2-like C-terminal domain-containing protein</fullName>
    </recommendedName>
</protein>
<proteinExistence type="inferred from homology"/>
<dbReference type="InterPro" id="IPR013538">
    <property type="entry name" value="ASHA1/2-like_C"/>
</dbReference>
<dbReference type="PATRIC" id="fig|1441095.3.peg.3741"/>
<reference evidence="4" key="1">
    <citation type="submission" date="2015-08" db="EMBL/GenBank/DDBJ databases">
        <title>Genome sequencing project for genomic taxonomy and phylogenomics of Bacillus-like bacteria.</title>
        <authorList>
            <person name="Liu B."/>
            <person name="Wang J."/>
            <person name="Zhu Y."/>
            <person name="Liu G."/>
            <person name="Chen Q."/>
            <person name="Chen Z."/>
            <person name="Lan J."/>
            <person name="Che J."/>
            <person name="Ge C."/>
            <person name="Shi H."/>
            <person name="Pan Z."/>
            <person name="Liu X."/>
        </authorList>
    </citation>
    <scope>NUCLEOTIDE SEQUENCE [LARGE SCALE GENOMIC DNA]</scope>
    <source>
        <strain evidence="4">FJAT-4402</strain>
    </source>
</reference>
<evidence type="ECO:0000313" key="3">
    <source>
        <dbReference type="EMBL" id="ALC83058.1"/>
    </source>
</evidence>
<dbReference type="Pfam" id="PF08327">
    <property type="entry name" value="AHSA1"/>
    <property type="match status" value="1"/>
</dbReference>
<evidence type="ECO:0000259" key="2">
    <source>
        <dbReference type="Pfam" id="PF08327"/>
    </source>
</evidence>
<reference evidence="3 4" key="2">
    <citation type="journal article" date="2016" name="Int. J. Syst. Evol. Microbiol.">
        <title>Bacillus gobiensis sp. nov., isolated from a soil sample.</title>
        <authorList>
            <person name="Liu B."/>
            <person name="Liu G.H."/>
            <person name="Cetin S."/>
            <person name="Schumann P."/>
            <person name="Pan Z.Z."/>
            <person name="Chen Q.Q."/>
        </authorList>
    </citation>
    <scope>NUCLEOTIDE SEQUENCE [LARGE SCALE GENOMIC DNA]</scope>
    <source>
        <strain evidence="3 4">FJAT-4402</strain>
    </source>
</reference>
<dbReference type="Proteomes" id="UP000067625">
    <property type="component" value="Chromosome"/>
</dbReference>
<dbReference type="Gene3D" id="3.30.530.20">
    <property type="match status" value="1"/>
</dbReference>
<evidence type="ECO:0000256" key="1">
    <source>
        <dbReference type="ARBA" id="ARBA00006817"/>
    </source>
</evidence>
<dbReference type="SUPFAM" id="SSF55961">
    <property type="entry name" value="Bet v1-like"/>
    <property type="match status" value="1"/>
</dbReference>